<dbReference type="VEuPathDB" id="FungiDB:RhiirFUN_000894"/>
<dbReference type="Gene3D" id="1.10.10.1010">
    <property type="entry name" value="Intein homing endonuclease, domain IV"/>
    <property type="match status" value="11"/>
</dbReference>
<dbReference type="InterPro" id="IPR011009">
    <property type="entry name" value="Kinase-like_dom_sf"/>
</dbReference>
<dbReference type="EMBL" id="LLXI01002350">
    <property type="protein sequence ID" value="PKY56919.1"/>
    <property type="molecule type" value="Genomic_DNA"/>
</dbReference>
<reference evidence="2 3" key="1">
    <citation type="submission" date="2015-10" db="EMBL/GenBank/DDBJ databases">
        <title>Genome analyses suggest a sexual origin of heterokaryosis in a supposedly ancient asexual fungus.</title>
        <authorList>
            <person name="Ropars J."/>
            <person name="Sedzielewska K."/>
            <person name="Noel J."/>
            <person name="Charron P."/>
            <person name="Farinelli L."/>
            <person name="Marton T."/>
            <person name="Kruger M."/>
            <person name="Pelin A."/>
            <person name="Brachmann A."/>
            <person name="Corradi N."/>
        </authorList>
    </citation>
    <scope>NUCLEOTIDE SEQUENCE [LARGE SCALE GENOMIC DNA]</scope>
    <source>
        <strain evidence="2 3">A4</strain>
    </source>
</reference>
<evidence type="ECO:0000313" key="3">
    <source>
        <dbReference type="Proteomes" id="UP000234323"/>
    </source>
</evidence>
<dbReference type="Proteomes" id="UP000234323">
    <property type="component" value="Unassembled WGS sequence"/>
</dbReference>
<dbReference type="InterPro" id="IPR051681">
    <property type="entry name" value="Ser/Thr_Kinases-Pseudokinases"/>
</dbReference>
<organism evidence="2 3">
    <name type="scientific">Rhizophagus irregularis</name>
    <dbReference type="NCBI Taxonomy" id="588596"/>
    <lineage>
        <taxon>Eukaryota</taxon>
        <taxon>Fungi</taxon>
        <taxon>Fungi incertae sedis</taxon>
        <taxon>Mucoromycota</taxon>
        <taxon>Glomeromycotina</taxon>
        <taxon>Glomeromycetes</taxon>
        <taxon>Glomerales</taxon>
        <taxon>Glomeraceae</taxon>
        <taxon>Rhizophagus</taxon>
    </lineage>
</organism>
<feature type="domain" description="Protein kinase" evidence="1">
    <location>
        <begin position="1500"/>
        <end position="1774"/>
    </location>
</feature>
<dbReference type="VEuPathDB" id="FungiDB:FUN_022571"/>
<proteinExistence type="predicted"/>
<evidence type="ECO:0000259" key="1">
    <source>
        <dbReference type="PROSITE" id="PS50011"/>
    </source>
</evidence>
<gene>
    <name evidence="2" type="ORF">RhiirA4_477569</name>
</gene>
<evidence type="ECO:0000313" key="2">
    <source>
        <dbReference type="EMBL" id="PKY56919.1"/>
    </source>
</evidence>
<accession>A0A2I1HDH1</accession>
<dbReference type="VEuPathDB" id="FungiDB:RhiirA1_534134"/>
<dbReference type="SUPFAM" id="SSF56112">
    <property type="entry name" value="Protein kinase-like (PK-like)"/>
    <property type="match status" value="1"/>
</dbReference>
<dbReference type="InterPro" id="IPR001245">
    <property type="entry name" value="Ser-Thr/Tyr_kinase_cat_dom"/>
</dbReference>
<comment type="caution">
    <text evidence="2">The sequence shown here is derived from an EMBL/GenBank/DDBJ whole genome shotgun (WGS) entry which is preliminary data.</text>
</comment>
<dbReference type="GO" id="GO:0004674">
    <property type="term" value="F:protein serine/threonine kinase activity"/>
    <property type="evidence" value="ECO:0007669"/>
    <property type="project" value="TreeGrafter"/>
</dbReference>
<name>A0A2I1HDH1_9GLOM</name>
<dbReference type="Gene3D" id="1.10.510.10">
    <property type="entry name" value="Transferase(Phosphotransferase) domain 1"/>
    <property type="match status" value="1"/>
</dbReference>
<dbReference type="VEuPathDB" id="FungiDB:FUN_001967"/>
<dbReference type="PANTHER" id="PTHR44329">
    <property type="entry name" value="SERINE/THREONINE-PROTEIN KINASE TNNI3K-RELATED"/>
    <property type="match status" value="1"/>
</dbReference>
<dbReference type="VEuPathDB" id="FungiDB:RhiirA1_465241"/>
<dbReference type="GO" id="GO:0005524">
    <property type="term" value="F:ATP binding"/>
    <property type="evidence" value="ECO:0007669"/>
    <property type="project" value="InterPro"/>
</dbReference>
<dbReference type="InterPro" id="IPR000719">
    <property type="entry name" value="Prot_kinase_dom"/>
</dbReference>
<protein>
    <recommendedName>
        <fullName evidence="1">Protein kinase domain-containing protein</fullName>
    </recommendedName>
</protein>
<dbReference type="Pfam" id="PF07714">
    <property type="entry name" value="PK_Tyr_Ser-Thr"/>
    <property type="match status" value="1"/>
</dbReference>
<sequence>MVVLTCEKCNDICNAIYFQLNFVNWTSGSNIIDKFIQDSQLSSHKTYQLSKALEWIPYNKFYDIKCILKSSNKVYRANWIDGYINKWDYANQNWKRKGQNISMILKSLDHILKVNELSKNVGCYNVYGITQDPETENYMVVLTCKKCNNICNAIYFQLNFVNWTSGSNIIDEFIQDSQLSSHKNFQLSKVLEWIPYNKLYDIECIAKNSNKMYRANLIDGCINNWNKENENWQRCYQNMFVILKDPKYNILEFYTIGITQNPVTKNYIIIQKEICEECDYICNAIHFQQNFKNWTSSNNYIDKFIQNTQLLDHNYYECHALEWIPHDRFYDIKCIVKDKIYKTNWIDGYINKWDYANQNWKRKDQNISIILKSLDILKVSELNKNMGCYKVYGITQDSETENYMVVLTCEKCNDICNAIYFQLNFVNWTSGSNIIDKFIQDSQLSSHKTYQLSKALEWIPYNKFYDIKCILKSSNKVYRANWIDGYINKWDYANQNWKRKGQNISMILKSLDHILKVNELSKNVGCYNVYGITQDPETENYMVVLTCKKCNNICNAIYFQLNFVNWTSGIYGITQDSETKNYMVVLTCEKCNDVCNAIYFQLNFKNWTSGNNIIDEFIQDSQLSSHKNYQLSKVLEWIPYNKFNDIKCISKSSNKVYRANWIDGYINEWDCTNQNWERKDQNIFMILESLDILKVNELNKTMGCYKVYGITKDSETENYMMVLTCKKYSETENYMVVLTCEKCNDICNAIYFQLNFVNWTSGSNIIDKFIQDSQLSSHKTYQLSKALEWIPYNKFYDIKCILKSSNKVYRANWIDGYINKWDYANQNWKRKGQNISMILKSLDHILKVNELSKNVGCYNVYGITQDPETENYMVVLTCKKCNNICNAIYFQLNFVNWTSGSNIIDEFIQDSQLSSHETYQLSKSLEWIPYNKFYDMKCISKGGNKVYRANWIDGYINKWNYANHNWERKDQNISMILKSLDILKVNELNKTIGCYKIHGITQDSETENYMVVLTCEKCNDVCNAIYFQLNFGNWTSGNNIIDEFIQDSQLSSHETYQLSKSLEWIPYNKFYDIKCIAKNSNKVYRANWIDGYINQWDNKSQNWERRHQNMFVILKNLSTNPKSIESKFIMNKLQIIGFDNVYGITQDPETQNYMLVQRDLCEKCEKICNAIHFQQNFENWTSGNNDIDKFIQDIQLSEHTYCEIKKALEWILYNRFRDIKCIVKDEIYKANWIDGYINKWDEENQNWERINQDMIVILRRFDSPENNLVKFINEITKYYRVYGITQDPKTNHYMVIFSKMCKKHNDMCNALYFQRNFKIWTSGNNDIDEFIQITQLLSHNTYLISKALEWIPYDRFYNIKYTSKVCADLQPSDKANWIDGYIDKWDGVNQNWKRKNQDMIVILRSFNSSENVLLKFINEFIGFHEVYGITKDPETKNFKVVYSEECKKHKHVCNALHFQQNFNNWTSGNSDIDGFIQDIQLSDHGYNACHALEWIPYNKFHEIKYIAKGGFGKVYKANWIDGCIDKWDNKNQNWRRRNKNMLVALKSLNNSKNVTLEFMNEITSHCKVNLGRCIVKLYGITQDPETENYAMVLDFAKDGDLRNYLNKNHNKLYLNDKINYLLSIARGLADIHKNELIHRDLHIGNILRFKDLTCITDMGLCKPADYNPSENTKKSTYGILPYIAPEILRGQNYTKASDIYSFGIIMYEVISELPPYHDVNHDHNLAIRICKGLRPRFNIKVPQLIVHLIKRCLDSNPLSRPEAEEIKKILNQWSKELTTSKNHEIQKQIRDAEKFNKDLAVSSALSTNLGLSYKSRSEDIYTSRLLNFNNLPEPKNTVDYYDNQNDDIISMESSVSLQIDISQLNI</sequence>
<dbReference type="PROSITE" id="PS50011">
    <property type="entry name" value="PROTEIN_KINASE_DOM"/>
    <property type="match status" value="1"/>
</dbReference>
<keyword evidence="3" id="KW-1185">Reference proteome</keyword>
<dbReference type="SUPFAM" id="SSF101898">
    <property type="entry name" value="NHL repeat"/>
    <property type="match status" value="1"/>
</dbReference>